<feature type="region of interest" description="Disordered" evidence="2">
    <location>
        <begin position="385"/>
        <end position="408"/>
    </location>
</feature>
<evidence type="ECO:0008006" key="7">
    <source>
        <dbReference type="Google" id="ProtNLM"/>
    </source>
</evidence>
<name>A0A1I5Q098_9GAMM</name>
<dbReference type="Proteomes" id="UP000243084">
    <property type="component" value="Unassembled WGS sequence"/>
</dbReference>
<evidence type="ECO:0000256" key="2">
    <source>
        <dbReference type="SAM" id="MobiDB-lite"/>
    </source>
</evidence>
<feature type="region of interest" description="Disordered" evidence="2">
    <location>
        <begin position="943"/>
        <end position="1016"/>
    </location>
</feature>
<evidence type="ECO:0000259" key="3">
    <source>
        <dbReference type="Pfam" id="PF18796"/>
    </source>
</evidence>
<feature type="compositionally biased region" description="Low complexity" evidence="2">
    <location>
        <begin position="1"/>
        <end position="22"/>
    </location>
</feature>
<feature type="domain" description="Large polyvalent protein associated" evidence="4">
    <location>
        <begin position="2856"/>
        <end position="3033"/>
    </location>
</feature>
<protein>
    <recommendedName>
        <fullName evidence="7">Large polyvalent protein-associated domain-containing protein</fullName>
    </recommendedName>
</protein>
<gene>
    <name evidence="5" type="ORF">SAMN05216229_102127</name>
</gene>
<dbReference type="InterPro" id="IPR041047">
    <property type="entry name" value="LPD1"/>
</dbReference>
<evidence type="ECO:0000256" key="1">
    <source>
        <dbReference type="SAM" id="Coils"/>
    </source>
</evidence>
<evidence type="ECO:0000313" key="6">
    <source>
        <dbReference type="Proteomes" id="UP000243084"/>
    </source>
</evidence>
<feature type="compositionally biased region" description="Low complexity" evidence="2">
    <location>
        <begin position="388"/>
        <end position="406"/>
    </location>
</feature>
<feature type="region of interest" description="Disordered" evidence="2">
    <location>
        <begin position="289"/>
        <end position="359"/>
    </location>
</feature>
<dbReference type="PANTHER" id="PTHR34491">
    <property type="entry name" value="A-TYPE INCLUSION PROTEIN, PUTATIVE-RELATED"/>
    <property type="match status" value="1"/>
</dbReference>
<evidence type="ECO:0000313" key="5">
    <source>
        <dbReference type="EMBL" id="SFP39652.1"/>
    </source>
</evidence>
<feature type="region of interest" description="Disordered" evidence="2">
    <location>
        <begin position="537"/>
        <end position="566"/>
    </location>
</feature>
<dbReference type="InterPro" id="IPR040561">
    <property type="entry name" value="LPD38"/>
</dbReference>
<feature type="coiled-coil region" evidence="1">
    <location>
        <begin position="868"/>
        <end position="903"/>
    </location>
</feature>
<proteinExistence type="predicted"/>
<keyword evidence="1" id="KW-0175">Coiled coil</keyword>
<dbReference type="Pfam" id="PF18857">
    <property type="entry name" value="LPD38"/>
    <property type="match status" value="1"/>
</dbReference>
<evidence type="ECO:0000259" key="4">
    <source>
        <dbReference type="Pfam" id="PF18857"/>
    </source>
</evidence>
<feature type="region of interest" description="Disordered" evidence="2">
    <location>
        <begin position="1"/>
        <end position="28"/>
    </location>
</feature>
<keyword evidence="6" id="KW-1185">Reference proteome</keyword>
<reference evidence="6" key="1">
    <citation type="submission" date="2016-10" db="EMBL/GenBank/DDBJ databases">
        <authorList>
            <person name="Varghese N."/>
            <person name="Submissions S."/>
        </authorList>
    </citation>
    <scope>NUCLEOTIDE SEQUENCE [LARGE SCALE GENOMIC DNA]</scope>
    <source>
        <strain evidence="6">JCM 18195</strain>
    </source>
</reference>
<feature type="region of interest" description="Disordered" evidence="2">
    <location>
        <begin position="1047"/>
        <end position="1091"/>
    </location>
</feature>
<sequence length="3148" mass="341976">MSDIDSFLDGSGAAGGSDIDSFLGPEEPKQSGIARRVLGDGGISLLKGAIAVPETAVGLADLVTGGRAGKAAEGIGFRPKEAKQILDDYLSPEQKAANQQVAQADGFVDKLGAIAENPSVIPHAVVESAAPMLAGGVVGRGIAAVAPKVSPLVAGAVGEGAVMAGGAAEQIRQQTDDGLLTGKQALAAAGTGLAGSTIGGLGAKVGQRLGLGDVDTALVNGTLGVSTRSMPARIAGGALAEGALEEMPQSAAEQVLQNYALDRELGEGVGGAAAMGLVTGGAMGAGFGAVSGRRQPAEGGQPESAQPVTDPDEPPPLVVSRGADAPDFIQPIPTAENPTPVPVERPDPSNGPLSAAASMLPPANPIPVLDIARIDQQLGQGEVLAGHQQEQQGAQAQQEQSAPSSPEEARIREAIANVEMRARLGGMNPVLAQERARLSGQLLTLQQAAEEAQRAKPAIGDQRSDFFASRNGFTSRSRDPWVNPANNRSSDPYDRFPGIDQVPPQPLEGELLTDAKAVPQQYREGSMTPVRDPLTGELLGGDLQAQSPRPGLARQGETLEGEVLSPRLQRALATTFKKRGAAELARNSLPAPERYAVEEQGGTFAIRQLPPKAPSIAGREIDGEWSEFAQESGTLAIPRAEMPQIKAEHRGAMVNFLNARGIQHEEQTVPAASLKPTQAEFSREKVAQAKGFSGGDRAILVSNDGHVLDGHHQWLARRDAGGDVRVIRLQAPIRDLLPAVAEFPSATQDAGAQPMDIGRQPKAPKRGQRRSLDRDRDSVVQAAIRLGGITTQWKQDTTGDTVGNKNIPGVGALWSDKTGTSLDDMASLLDQHGYVPAGEMEKDGGVSWLQEAIRDELSGRPRYAADSARQIEAAEQELLNRYAEAVARAIDEREAEYARIEAEYGPDAAADARSFDEAIAARSEHIEGAIEDAREQQEIVIDGELATEADATRRDDQLRQADGREGRAAGENTGEAFQLQQQTEAGLAEQDRQRQAREQAENEARREAEQKAQADAELNDFTLTGSDRPADVGAARGQNNLFGAQPAREQAEAPVAQQDPAADAPPPAQEVPAGEIGPEKPKRRSMSAAEKIDDTGDSLYWNRKNPWRGGGLKWEQIAGENEALRAKLVTKARVWAKPDWQAYLDELLPKLPEQQRDAAVLVARLTKQVYDALPAAPKDRTDKGLQAYIEVVERVRGAAEALLQDGERHVELLNGLTRRSGDILSFSRQAGTMPIFDAVFPEIAAGGRFQRGTLANDRGQVIGNKVIKAMQWSQADASKALKDIKAGWPASQEAWQKQGYRVLARDTLRAAGVEQLRGVYAAMIFDGRNHLTTLRDGEGARREFATQAEADAAAQAELQSWAPFLLLDKRNRLVSGFDSEELAIEAARASVKREAKPSVRETPLADAEIQRAGSERREAGQDVTADQLRETFGFRGVNFGKYVPQGERQSHLNRAFDAMHDLAEVLGVPPRAMSLNGMLGLAFGAQGNGGKFAAHFVPGVNEINLTRNAGAGSLAHEWAHALDHYFGVQGGMASKEKPYASHIGPRGAAGELRSEIRTAIANIGTAMRSMEEGEEQVRQRAATRVDEARRRQAAYLERNQVAEKVAGNAEAEAALARILAGEQSEYVELPSRKRNKDYVPGDVKTVADAIGFDAAQTVNMHDTVSSLGYSLKDQRENFQKRLVHTNFYKSSQVLDGKGKAYWSTPHEMFARSFEAFVLDRLMERGAQNDYLVSPVKRDQGVTDPDYPYPAGLERAAINRAFQTLVDAVEIREGVDGNVVLFSLDEAGSSYRMGVPAKGIPLLSARMIAAKFEKQGVKVKAVATPADLPPHIFVGIQRAGVERRVRGLYHQATSTSYIIASNLRSTNQAVSIVLHEAIGHGGIKQLLGDRLAPVMRDIFNDIPEAERLRLMRNYQAQVKAARMSSARAEQLIAEEYVAHLAETDPQNSLLDRLVAILRKWIRENFGDNIAVKWTRNDLVQLLAEARRQVVVGNREQSLNGGVQTAAAYSLEGDGFRAEVERTTRAPGQSDRLLAEAVANAIAAAPELAGIQVVQSFEDLPLAVRARAERDGVAPGNLRGVFRPDGQYLVADNLESLDEAVHTAVHEMVGHLGVRGVLGRELDATLERIYSSEASTDKGRQRIAQIREAYAAPLSRRSAARQRLMVAEEIIAHLAESGDRPGVLQRFVSKVRAVLRKLYPQVRWSYNDILGLIEQSRKWLQRERAASENQAGADNLYSLAAEPDTRDALRKLGLAGEGAVSMLDRIRNLTQADLQGVLGAWATRSREGLFDGLDGIRRAEEAVGVTDVDQQGYVSARMASGIADVMHGVLHYAAPEWREGVVAGKEGSRGVLEILGDLGPDNLTPWLAWLGGKRGQLLKAEGRENNLADADIAELIGMAAGKEALFERVYREYAQLNEAVLDLAEQAGLIDAEARAKWATDYYVPFYRQQEGDEGLFSAPRTKRGLSHQTAAIRALKGGKLPTNDLLGNMLAGWTKRIDAAMKNKALLEVVDNLKGSDYLADESPRYQQVLISRSQIAAQIRQDRKALRLAAQMLGLEEGANSLKVLNELMKPQNEGFEKLWTRVAPTDPDIIRVQRAGKNEYYRVNDESLLRGLKFMAGSTFNDPITKIGRAFKRILTTGVTASPDFILRNFIRDAAHAWMINKDGFVLGKDSIKGMRDALREDQDYRDLMFAGGSFQGGYVHGTDPEASAQIIRRALEKKGFTREQQEAYLGSLVNTPAKAAAMLKQGWQKYREVGDKVENANRLSTYKAALAAGKSKRQAAFEAKDLMDYSLRGNFAAAQWFTDVVPFLNARLQGLYKLGRAVKGDKSLLAREVAMKGAYIALFSLLLAGLNDDDERYQALQDWDKDMHWHIFLGQEHFRIPKPFELGLVFGTVPERLLHALTGSQDGEDLAKAVSHGVFQTLAFNPVPQFYQPIRELQANRNFFRDMPIEDMADEGKLPEARYDERTSTLSRALGQVTGPVAGLSPKQLDHLVMGYTGTLGGYVLSMSNLIAAGFSDAARPALIAGDIPVLKVLYQGDAVRSTQYQTEFYDMLQQAEQLHRTIRSYREEGKLEQAAMLLEANREKLRHRPALGLARKQLGNIRQKMDRVYRDTGMDAAAKRVRLDDLQRQANGVAERVTRLAGEDF</sequence>
<feature type="region of interest" description="Disordered" evidence="2">
    <location>
        <begin position="469"/>
        <end position="496"/>
    </location>
</feature>
<feature type="compositionally biased region" description="Basic and acidic residues" evidence="2">
    <location>
        <begin position="950"/>
        <end position="968"/>
    </location>
</feature>
<accession>A0A1I5Q098</accession>
<feature type="domain" description="Large polyvalent protein-associated" evidence="3">
    <location>
        <begin position="1697"/>
        <end position="1769"/>
    </location>
</feature>
<feature type="region of interest" description="Disordered" evidence="2">
    <location>
        <begin position="745"/>
        <end position="777"/>
    </location>
</feature>
<feature type="compositionally biased region" description="Low complexity" evidence="2">
    <location>
        <begin position="1052"/>
        <end position="1062"/>
    </location>
</feature>
<dbReference type="Pfam" id="PF18796">
    <property type="entry name" value="LPD1"/>
    <property type="match status" value="1"/>
</dbReference>
<organism evidence="5 6">
    <name type="scientific">Geopseudomonas sagittaria</name>
    <dbReference type="NCBI Taxonomy" id="1135990"/>
    <lineage>
        <taxon>Bacteria</taxon>
        <taxon>Pseudomonadati</taxon>
        <taxon>Pseudomonadota</taxon>
        <taxon>Gammaproteobacteria</taxon>
        <taxon>Pseudomonadales</taxon>
        <taxon>Pseudomonadaceae</taxon>
        <taxon>Geopseudomonas</taxon>
    </lineage>
</organism>
<feature type="compositionally biased region" description="Basic and acidic residues" evidence="2">
    <location>
        <begin position="989"/>
        <end position="1014"/>
    </location>
</feature>
<dbReference type="EMBL" id="FOXM01000002">
    <property type="protein sequence ID" value="SFP39652.1"/>
    <property type="molecule type" value="Genomic_DNA"/>
</dbReference>
<dbReference type="PANTHER" id="PTHR34491:SF74">
    <property type="entry name" value="DUF4456 DOMAIN-CONTAINING PROTEIN"/>
    <property type="match status" value="1"/>
</dbReference>